<feature type="domain" description="Myb-like" evidence="8">
    <location>
        <begin position="371"/>
        <end position="421"/>
    </location>
</feature>
<keyword evidence="3" id="KW-0805">Transcription regulation</keyword>
<dbReference type="CDD" id="cd00167">
    <property type="entry name" value="SANT"/>
    <property type="match status" value="2"/>
</dbReference>
<organism evidence="10 11">
    <name type="scientific">Punica granatum</name>
    <name type="common">Pomegranate</name>
    <dbReference type="NCBI Taxonomy" id="22663"/>
    <lineage>
        <taxon>Eukaryota</taxon>
        <taxon>Viridiplantae</taxon>
        <taxon>Streptophyta</taxon>
        <taxon>Embryophyta</taxon>
        <taxon>Tracheophyta</taxon>
        <taxon>Spermatophyta</taxon>
        <taxon>Magnoliopsida</taxon>
        <taxon>eudicotyledons</taxon>
        <taxon>Gunneridae</taxon>
        <taxon>Pentapetalae</taxon>
        <taxon>rosids</taxon>
        <taxon>malvids</taxon>
        <taxon>Myrtales</taxon>
        <taxon>Lythraceae</taxon>
        <taxon>Punica</taxon>
    </lineage>
</organism>
<proteinExistence type="predicted"/>
<comment type="subcellular location">
    <subcellularLocation>
        <location evidence="1">Nucleus</location>
    </subcellularLocation>
</comment>
<feature type="region of interest" description="Disordered" evidence="7">
    <location>
        <begin position="26"/>
        <end position="144"/>
    </location>
</feature>
<keyword evidence="2" id="KW-0677">Repeat</keyword>
<evidence type="ECO:0000256" key="2">
    <source>
        <dbReference type="ARBA" id="ARBA00022737"/>
    </source>
</evidence>
<dbReference type="RefSeq" id="XP_031379785.1">
    <property type="nucleotide sequence ID" value="XM_031523925.1"/>
</dbReference>
<evidence type="ECO:0000256" key="6">
    <source>
        <dbReference type="ARBA" id="ARBA00023242"/>
    </source>
</evidence>
<dbReference type="InterPro" id="IPR009057">
    <property type="entry name" value="Homeodomain-like_sf"/>
</dbReference>
<accession>A0A6P8CA21</accession>
<dbReference type="InterPro" id="IPR050560">
    <property type="entry name" value="MYB_TF"/>
</dbReference>
<protein>
    <submittedName>
        <fullName evidence="11">Transcription factor MYB98-like isoform X1</fullName>
    </submittedName>
</protein>
<evidence type="ECO:0000313" key="11">
    <source>
        <dbReference type="RefSeq" id="XP_031379785.1"/>
    </source>
</evidence>
<dbReference type="GO" id="GO:0000981">
    <property type="term" value="F:DNA-binding transcription factor activity, RNA polymerase II-specific"/>
    <property type="evidence" value="ECO:0007669"/>
    <property type="project" value="TreeGrafter"/>
</dbReference>
<evidence type="ECO:0000259" key="9">
    <source>
        <dbReference type="PROSITE" id="PS51294"/>
    </source>
</evidence>
<keyword evidence="6" id="KW-0539">Nucleus</keyword>
<gene>
    <name evidence="11" type="primary">LOC116194982</name>
</gene>
<dbReference type="InterPro" id="IPR001005">
    <property type="entry name" value="SANT/Myb"/>
</dbReference>
<dbReference type="SMART" id="SM00717">
    <property type="entry name" value="SANT"/>
    <property type="match status" value="2"/>
</dbReference>
<dbReference type="Gene3D" id="1.10.10.60">
    <property type="entry name" value="Homeodomain-like"/>
    <property type="match status" value="2"/>
</dbReference>
<feature type="compositionally biased region" description="Basic and acidic residues" evidence="7">
    <location>
        <begin position="103"/>
        <end position="115"/>
    </location>
</feature>
<feature type="compositionally biased region" description="Basic and acidic residues" evidence="7">
    <location>
        <begin position="62"/>
        <end position="85"/>
    </location>
</feature>
<dbReference type="Proteomes" id="UP000515151">
    <property type="component" value="Chromosome 2"/>
</dbReference>
<evidence type="ECO:0000256" key="1">
    <source>
        <dbReference type="ARBA" id="ARBA00004123"/>
    </source>
</evidence>
<dbReference type="FunFam" id="1.10.10.60:FF:000010">
    <property type="entry name" value="Transcriptional activator Myb isoform A"/>
    <property type="match status" value="1"/>
</dbReference>
<sequence length="546" mass="62471">MDFVDTNIRDEFPYYFNIIIERNPKQDSRNLMGNSNSNGFPALGNTPSHNNNPFVHPFSSFDPHRHEDAHGHGQDHGHHAGDAHQHPVNPFPSHCDPVDEANGWDHGHHAGDPRHHPINPFPSHQVEETNGHNRGHRASDTHHHPINPFLSDYHRVEEANGHGHHASDSHRHHVNLFPSGYHQVEDANGEGHGHLADDMTHQHHVNPFSTRHHHAKPNDPHQHHGVFPTDLNFNPPYVTPESDAAADDYHDHKHHHDVHHHHSDEPMIPLDHIFTFRDLNMKPDDDAASDLSLADVNEKEEEADQPIEEAVEGSTQAPKSCMVKGQWNPEEDRLLIELVERYGEKKWSQIAQKLKGRVGKQCRERWHNHLRPDIRKDMWSEEEDMILIDAHRELGNKWAEITKRLPGRTENTIKNHWNATKRRQATRRPKLPGSSIRGGSTLLEDYIRSLFPPSLFKDNDNVVKKKANYKRNGKSANDGKERAAGKKARNLDLEQPPAAYGNGEWQCGCGIGYLLYNQDGDSMARMVAVRKEMDLMEMMRSRHTLA</sequence>
<dbReference type="PROSITE" id="PS50090">
    <property type="entry name" value="MYB_LIKE"/>
    <property type="match status" value="2"/>
</dbReference>
<feature type="compositionally biased region" description="Acidic residues" evidence="7">
    <location>
        <begin position="299"/>
        <end position="311"/>
    </location>
</feature>
<dbReference type="SUPFAM" id="SSF46689">
    <property type="entry name" value="Homeodomain-like"/>
    <property type="match status" value="1"/>
</dbReference>
<keyword evidence="4" id="KW-0238">DNA-binding</keyword>
<feature type="compositionally biased region" description="Basic residues" evidence="7">
    <location>
        <begin position="252"/>
        <end position="261"/>
    </location>
</feature>
<dbReference type="GO" id="GO:0000978">
    <property type="term" value="F:RNA polymerase II cis-regulatory region sequence-specific DNA binding"/>
    <property type="evidence" value="ECO:0007669"/>
    <property type="project" value="TreeGrafter"/>
</dbReference>
<keyword evidence="10" id="KW-1185">Reference proteome</keyword>
<dbReference type="OrthoDB" id="2143914at2759"/>
<keyword evidence="5" id="KW-0804">Transcription</keyword>
<feature type="compositionally biased region" description="Basic and acidic residues" evidence="7">
    <location>
        <begin position="477"/>
        <end position="489"/>
    </location>
</feature>
<evidence type="ECO:0000256" key="5">
    <source>
        <dbReference type="ARBA" id="ARBA00023163"/>
    </source>
</evidence>
<feature type="region of interest" description="Disordered" evidence="7">
    <location>
        <begin position="299"/>
        <end position="322"/>
    </location>
</feature>
<dbReference type="InterPro" id="IPR017930">
    <property type="entry name" value="Myb_dom"/>
</dbReference>
<evidence type="ECO:0000313" key="10">
    <source>
        <dbReference type="Proteomes" id="UP000515151"/>
    </source>
</evidence>
<dbReference type="Pfam" id="PF13921">
    <property type="entry name" value="Myb_DNA-bind_6"/>
    <property type="match status" value="1"/>
</dbReference>
<feature type="region of interest" description="Disordered" evidence="7">
    <location>
        <begin position="208"/>
        <end position="264"/>
    </location>
</feature>
<feature type="domain" description="Myb-like" evidence="8">
    <location>
        <begin position="319"/>
        <end position="370"/>
    </location>
</feature>
<name>A0A6P8CA21_PUNGR</name>
<evidence type="ECO:0000256" key="7">
    <source>
        <dbReference type="SAM" id="MobiDB-lite"/>
    </source>
</evidence>
<dbReference type="PROSITE" id="PS51294">
    <property type="entry name" value="HTH_MYB"/>
    <property type="match status" value="2"/>
</dbReference>
<dbReference type="PANTHER" id="PTHR45614">
    <property type="entry name" value="MYB PROTEIN-RELATED"/>
    <property type="match status" value="1"/>
</dbReference>
<dbReference type="GO" id="GO:0005634">
    <property type="term" value="C:nucleus"/>
    <property type="evidence" value="ECO:0007669"/>
    <property type="project" value="UniProtKB-SubCell"/>
</dbReference>
<feature type="domain" description="HTH myb-type" evidence="9">
    <location>
        <begin position="323"/>
        <end position="374"/>
    </location>
</feature>
<feature type="domain" description="HTH myb-type" evidence="9">
    <location>
        <begin position="375"/>
        <end position="425"/>
    </location>
</feature>
<reference evidence="11" key="2">
    <citation type="submission" date="2025-08" db="UniProtKB">
        <authorList>
            <consortium name="RefSeq"/>
        </authorList>
    </citation>
    <scope>IDENTIFICATION</scope>
    <source>
        <tissue evidence="11">Leaf</tissue>
    </source>
</reference>
<evidence type="ECO:0000256" key="4">
    <source>
        <dbReference type="ARBA" id="ARBA00023125"/>
    </source>
</evidence>
<reference evidence="10" key="1">
    <citation type="journal article" date="2020" name="Plant Biotechnol. J.">
        <title>The pomegranate (Punica granatum L.) draft genome dissects genetic divergence between soft- and hard-seeded cultivars.</title>
        <authorList>
            <person name="Luo X."/>
            <person name="Li H."/>
            <person name="Wu Z."/>
            <person name="Yao W."/>
            <person name="Zhao P."/>
            <person name="Cao D."/>
            <person name="Yu H."/>
            <person name="Li K."/>
            <person name="Poudel K."/>
            <person name="Zhao D."/>
            <person name="Zhang F."/>
            <person name="Xia X."/>
            <person name="Chen L."/>
            <person name="Wang Q."/>
            <person name="Jing D."/>
            <person name="Cao S."/>
        </authorList>
    </citation>
    <scope>NUCLEOTIDE SEQUENCE [LARGE SCALE GENOMIC DNA]</scope>
    <source>
        <strain evidence="10">cv. Tunisia</strain>
    </source>
</reference>
<evidence type="ECO:0000259" key="8">
    <source>
        <dbReference type="PROSITE" id="PS50090"/>
    </source>
</evidence>
<feature type="compositionally biased region" description="Basic and acidic residues" evidence="7">
    <location>
        <begin position="125"/>
        <end position="143"/>
    </location>
</feature>
<dbReference type="GeneID" id="116194982"/>
<feature type="region of interest" description="Disordered" evidence="7">
    <location>
        <begin position="470"/>
        <end position="489"/>
    </location>
</feature>
<dbReference type="PANTHER" id="PTHR45614:SF285">
    <property type="entry name" value="TRANSCRIPTION FACTOR MYB98"/>
    <property type="match status" value="1"/>
</dbReference>
<dbReference type="AlphaFoldDB" id="A0A6P8CA21"/>
<feature type="compositionally biased region" description="Polar residues" evidence="7">
    <location>
        <begin position="29"/>
        <end position="53"/>
    </location>
</feature>
<evidence type="ECO:0000256" key="3">
    <source>
        <dbReference type="ARBA" id="ARBA00023015"/>
    </source>
</evidence>